<comment type="caution">
    <text evidence="2">The sequence shown here is derived from an EMBL/GenBank/DDBJ whole genome shotgun (WGS) entry which is preliminary data.</text>
</comment>
<dbReference type="SUPFAM" id="SSF46785">
    <property type="entry name" value="Winged helix' DNA-binding domain"/>
    <property type="match status" value="1"/>
</dbReference>
<dbReference type="Proteomes" id="UP000233766">
    <property type="component" value="Unassembled WGS sequence"/>
</dbReference>
<gene>
    <name evidence="2" type="ORF">ATK86_5579</name>
</gene>
<evidence type="ECO:0000256" key="1">
    <source>
        <dbReference type="SAM" id="MobiDB-lite"/>
    </source>
</evidence>
<proteinExistence type="predicted"/>
<reference evidence="2 3" key="1">
    <citation type="submission" date="2017-12" db="EMBL/GenBank/DDBJ databases">
        <title>Sequencing the genomes of 1000 Actinobacteria strains.</title>
        <authorList>
            <person name="Klenk H.-P."/>
        </authorList>
    </citation>
    <scope>NUCLEOTIDE SEQUENCE [LARGE SCALE GENOMIC DNA]</scope>
    <source>
        <strain evidence="2 3">DSM 44489</strain>
    </source>
</reference>
<evidence type="ECO:0000313" key="3">
    <source>
        <dbReference type="Proteomes" id="UP000233766"/>
    </source>
</evidence>
<dbReference type="RefSeq" id="WP_101466925.1">
    <property type="nucleotide sequence ID" value="NZ_PJMW01000002.1"/>
</dbReference>
<evidence type="ECO:0000313" key="2">
    <source>
        <dbReference type="EMBL" id="PKV81122.1"/>
    </source>
</evidence>
<dbReference type="InterPro" id="IPR036390">
    <property type="entry name" value="WH_DNA-bd_sf"/>
</dbReference>
<dbReference type="InterPro" id="IPR036388">
    <property type="entry name" value="WH-like_DNA-bd_sf"/>
</dbReference>
<keyword evidence="3" id="KW-1185">Reference proteome</keyword>
<dbReference type="AlphaFoldDB" id="A0A2N3VHM5"/>
<feature type="region of interest" description="Disordered" evidence="1">
    <location>
        <begin position="62"/>
        <end position="83"/>
    </location>
</feature>
<protein>
    <submittedName>
        <fullName evidence="2">Transcriptional regulator</fullName>
    </submittedName>
</protein>
<accession>A0A2N3VHM5</accession>
<name>A0A2N3VHM5_9NOCA</name>
<dbReference type="Gene3D" id="1.10.10.10">
    <property type="entry name" value="Winged helix-like DNA-binding domain superfamily/Winged helix DNA-binding domain"/>
    <property type="match status" value="1"/>
</dbReference>
<dbReference type="OrthoDB" id="3399802at2"/>
<organism evidence="2 3">
    <name type="scientific">Nocardia fluminea</name>
    <dbReference type="NCBI Taxonomy" id="134984"/>
    <lineage>
        <taxon>Bacteria</taxon>
        <taxon>Bacillati</taxon>
        <taxon>Actinomycetota</taxon>
        <taxon>Actinomycetes</taxon>
        <taxon>Mycobacteriales</taxon>
        <taxon>Nocardiaceae</taxon>
        <taxon>Nocardia</taxon>
    </lineage>
</organism>
<dbReference type="Pfam" id="PF12840">
    <property type="entry name" value="HTH_20"/>
    <property type="match status" value="1"/>
</dbReference>
<sequence>MTPTSGLTPNSPGGGRRGEVLAVLRASPVALSIVELAARLDVHPNTVRFHLEALVTAGQAERVESPRIGPGRPPQVFRAHPGMDPAGPRNYRLLADILTAQFAAEPDPAALAVRAGQAWGKDLAASTTAPAATAEQAVDDMVRMLDDLGFEPDTDDARTRIRLRHCPFLDLAVSHATVVCPLHLGLMQGVLQGRSAPVTVDRLEPFAAPDLCLAHLAPAGDAPAQPQTGSTP</sequence>
<dbReference type="EMBL" id="PJMW01000002">
    <property type="protein sequence ID" value="PKV81122.1"/>
    <property type="molecule type" value="Genomic_DNA"/>
</dbReference>